<feature type="transmembrane region" description="Helical" evidence="5">
    <location>
        <begin position="5"/>
        <end position="22"/>
    </location>
</feature>
<comment type="caution">
    <text evidence="6">The sequence shown here is derived from an EMBL/GenBank/DDBJ whole genome shotgun (WGS) entry which is preliminary data.</text>
</comment>
<evidence type="ECO:0000256" key="3">
    <source>
        <dbReference type="ARBA" id="ARBA00022989"/>
    </source>
</evidence>
<sequence length="136" mass="15143">MDKQNIFNTIIAAAGTALTWLFGTWDIALIVLITAMSLDYIMGIMCGYKDKNLSSSKGFRGLTKKFTILIILILAVCLDRLIGQGWVFRTLVIYFYVAIEGISILENAVKLGLEVPDALKDVLVQLKEGNKKEIKK</sequence>
<gene>
    <name evidence="6" type="ORF">G8S53_10780</name>
</gene>
<dbReference type="GO" id="GO:0016020">
    <property type="term" value="C:membrane"/>
    <property type="evidence" value="ECO:0007669"/>
    <property type="project" value="UniProtKB-SubCell"/>
</dbReference>
<reference evidence="6" key="2">
    <citation type="journal article" date="2021" name="Microorganisms">
        <title>Extensive Genome Exploration of Clostridium botulinum Group III Field Strains.</title>
        <authorList>
            <person name="Fillo S."/>
            <person name="Giordani F."/>
            <person name="Tonon E."/>
            <person name="Drigo I."/>
            <person name="Anselmo A."/>
            <person name="Fortunato A."/>
            <person name="Lista F."/>
            <person name="Bano L."/>
        </authorList>
    </citation>
    <scope>NUCLEOTIDE SEQUENCE</scope>
    <source>
        <strain evidence="6">IZSVe-TV_9877_3_12</strain>
    </source>
</reference>
<evidence type="ECO:0000313" key="6">
    <source>
        <dbReference type="EMBL" id="MCD3195761.1"/>
    </source>
</evidence>
<keyword evidence="3 5" id="KW-1133">Transmembrane helix</keyword>
<organism evidence="6 7">
    <name type="scientific">Clostridium botulinum C</name>
    <dbReference type="NCBI Taxonomy" id="36828"/>
    <lineage>
        <taxon>Bacteria</taxon>
        <taxon>Bacillati</taxon>
        <taxon>Bacillota</taxon>
        <taxon>Clostridia</taxon>
        <taxon>Eubacteriales</taxon>
        <taxon>Clostridiaceae</taxon>
        <taxon>Clostridium</taxon>
    </lineage>
</organism>
<evidence type="ECO:0000256" key="5">
    <source>
        <dbReference type="SAM" id="Phobius"/>
    </source>
</evidence>
<comment type="subcellular location">
    <subcellularLocation>
        <location evidence="1">Membrane</location>
        <topology evidence="1">Multi-pass membrane protein</topology>
    </subcellularLocation>
</comment>
<evidence type="ECO:0000313" key="7">
    <source>
        <dbReference type="Proteomes" id="UP000813637"/>
    </source>
</evidence>
<dbReference type="AlphaFoldDB" id="A0A9Q3Z064"/>
<dbReference type="EMBL" id="JAAMYB010000015">
    <property type="protein sequence ID" value="MCD3195761.1"/>
    <property type="molecule type" value="Genomic_DNA"/>
</dbReference>
<dbReference type="Pfam" id="PF05105">
    <property type="entry name" value="Phage_holin_4_1"/>
    <property type="match status" value="1"/>
</dbReference>
<feature type="transmembrane region" description="Helical" evidence="5">
    <location>
        <begin position="68"/>
        <end position="87"/>
    </location>
</feature>
<accession>A0A9Q3Z064</accession>
<keyword evidence="4 5" id="KW-0472">Membrane</keyword>
<keyword evidence="2 5" id="KW-0812">Transmembrane</keyword>
<reference evidence="6" key="1">
    <citation type="submission" date="2020-02" db="EMBL/GenBank/DDBJ databases">
        <authorList>
            <person name="Fillo S."/>
            <person name="Giordani F."/>
            <person name="Tonon E."/>
            <person name="Drigo I."/>
            <person name="Anselmo A."/>
            <person name="Fortunato A."/>
            <person name="Bano L."/>
            <person name="Lista F."/>
        </authorList>
    </citation>
    <scope>NUCLEOTIDE SEQUENCE</scope>
    <source>
        <strain evidence="6">IZSVe-TV_9877_3_12</strain>
    </source>
</reference>
<evidence type="ECO:0000256" key="2">
    <source>
        <dbReference type="ARBA" id="ARBA00022692"/>
    </source>
</evidence>
<proteinExistence type="predicted"/>
<dbReference type="NCBIfam" id="TIGR01593">
    <property type="entry name" value="holin_tox_secr"/>
    <property type="match status" value="1"/>
</dbReference>
<evidence type="ECO:0000256" key="4">
    <source>
        <dbReference type="ARBA" id="ARBA00023136"/>
    </source>
</evidence>
<dbReference type="RefSeq" id="WP_003378013.1">
    <property type="nucleotide sequence ID" value="NZ_JAAMYB010000015.1"/>
</dbReference>
<protein>
    <submittedName>
        <fullName evidence="6">Phage holin family protein</fullName>
    </submittedName>
</protein>
<dbReference type="InterPro" id="IPR006480">
    <property type="entry name" value="Phage_holin_4_1"/>
</dbReference>
<dbReference type="Proteomes" id="UP000813637">
    <property type="component" value="Unassembled WGS sequence"/>
</dbReference>
<name>A0A9Q3Z064_CLOBO</name>
<evidence type="ECO:0000256" key="1">
    <source>
        <dbReference type="ARBA" id="ARBA00004141"/>
    </source>
</evidence>